<protein>
    <submittedName>
        <fullName evidence="4">Flp pilus assembly complex ATPase component TadA</fullName>
    </submittedName>
</protein>
<keyword evidence="2" id="KW-0067">ATP-binding</keyword>
<dbReference type="Pfam" id="PF19568">
    <property type="entry name" value="Spore_III_AA"/>
    <property type="match status" value="1"/>
</dbReference>
<evidence type="ECO:0000313" key="4">
    <source>
        <dbReference type="EMBL" id="HIQ68476.1"/>
    </source>
</evidence>
<feature type="domain" description="AAA+ ATPase" evidence="3">
    <location>
        <begin position="130"/>
        <end position="273"/>
    </location>
</feature>
<dbReference type="GO" id="GO:0005524">
    <property type="term" value="F:ATP binding"/>
    <property type="evidence" value="ECO:0007669"/>
    <property type="project" value="UniProtKB-KW"/>
</dbReference>
<gene>
    <name evidence="4" type="primary">tadA</name>
    <name evidence="4" type="ORF">IAB74_08225</name>
</gene>
<evidence type="ECO:0000259" key="3">
    <source>
        <dbReference type="SMART" id="SM00382"/>
    </source>
</evidence>
<dbReference type="Gene3D" id="3.40.50.300">
    <property type="entry name" value="P-loop containing nucleotide triphosphate hydrolases"/>
    <property type="match status" value="1"/>
</dbReference>
<organism evidence="4 5">
    <name type="scientific">Candidatus Faecousia excrementigallinarum</name>
    <dbReference type="NCBI Taxonomy" id="2840806"/>
    <lineage>
        <taxon>Bacteria</taxon>
        <taxon>Bacillati</taxon>
        <taxon>Bacillota</taxon>
        <taxon>Clostridia</taxon>
        <taxon>Eubacteriales</taxon>
        <taxon>Oscillospiraceae</taxon>
        <taxon>Faecousia</taxon>
    </lineage>
</organism>
<dbReference type="Proteomes" id="UP000886796">
    <property type="component" value="Unassembled WGS sequence"/>
</dbReference>
<dbReference type="InterPro" id="IPR027417">
    <property type="entry name" value="P-loop_NTPase"/>
</dbReference>
<comment type="caution">
    <text evidence="4">The sequence shown here is derived from an EMBL/GenBank/DDBJ whole genome shotgun (WGS) entry which is preliminary data.</text>
</comment>
<reference evidence="4" key="1">
    <citation type="submission" date="2020-10" db="EMBL/GenBank/DDBJ databases">
        <authorList>
            <person name="Gilroy R."/>
        </authorList>
    </citation>
    <scope>NUCLEOTIDE SEQUENCE</scope>
    <source>
        <strain evidence="4">13361</strain>
    </source>
</reference>
<accession>A0A9D0Z4J7</accession>
<dbReference type="PANTHER" id="PTHR20953">
    <property type="entry name" value="KINASE-RELATED"/>
    <property type="match status" value="1"/>
</dbReference>
<evidence type="ECO:0000313" key="5">
    <source>
        <dbReference type="Proteomes" id="UP000886796"/>
    </source>
</evidence>
<sequence length="282" mass="30929">MACNWQAFLNLVPPRLRGEVDKLGKEQLQELRLRLQGEPELVLSKESKWLPGPVTMDDLSYCINAATKYSPWAAASAAKGYVTAPGGHRLGLCGQTAVVDGKVRSIQPVTSINLRVCREISGIANAMASLRGSVLIIGSPGTGKTTLLRDYIRVLSDVCQERVAVVDERQEIFPQQGLSWGFHPGNRTDILSGCSKEAGIEAVLRNMNPDTIAVDEITAGEDCTAMLHAGWCGVRLIATAHAGNKQDLLCRRLYKPLVESGLFENLIVLQKDKTWYKERMIL</sequence>
<evidence type="ECO:0000256" key="2">
    <source>
        <dbReference type="ARBA" id="ARBA00022840"/>
    </source>
</evidence>
<dbReference type="PANTHER" id="PTHR20953:SF3">
    <property type="entry name" value="P-LOOP CONTAINING NUCLEOSIDE TRIPHOSPHATE HYDROLASES SUPERFAMILY PROTEIN"/>
    <property type="match status" value="1"/>
</dbReference>
<dbReference type="SUPFAM" id="SSF52540">
    <property type="entry name" value="P-loop containing nucleoside triphosphate hydrolases"/>
    <property type="match status" value="1"/>
</dbReference>
<dbReference type="InterPro" id="IPR045735">
    <property type="entry name" value="Spore_III_AA_AAA+_ATPase"/>
</dbReference>
<dbReference type="AlphaFoldDB" id="A0A9D0Z4J7"/>
<dbReference type="EMBL" id="DVFK01000111">
    <property type="protein sequence ID" value="HIQ68476.1"/>
    <property type="molecule type" value="Genomic_DNA"/>
</dbReference>
<dbReference type="SMART" id="SM00382">
    <property type="entry name" value="AAA"/>
    <property type="match status" value="1"/>
</dbReference>
<name>A0A9D0Z4J7_9FIRM</name>
<proteinExistence type="predicted"/>
<evidence type="ECO:0000256" key="1">
    <source>
        <dbReference type="ARBA" id="ARBA00022741"/>
    </source>
</evidence>
<keyword evidence="1" id="KW-0547">Nucleotide-binding</keyword>
<dbReference type="InterPro" id="IPR003593">
    <property type="entry name" value="AAA+_ATPase"/>
</dbReference>
<reference evidence="4" key="2">
    <citation type="journal article" date="2021" name="PeerJ">
        <title>Extensive microbial diversity within the chicken gut microbiome revealed by metagenomics and culture.</title>
        <authorList>
            <person name="Gilroy R."/>
            <person name="Ravi A."/>
            <person name="Getino M."/>
            <person name="Pursley I."/>
            <person name="Horton D.L."/>
            <person name="Alikhan N.F."/>
            <person name="Baker D."/>
            <person name="Gharbi K."/>
            <person name="Hall N."/>
            <person name="Watson M."/>
            <person name="Adriaenssens E.M."/>
            <person name="Foster-Nyarko E."/>
            <person name="Jarju S."/>
            <person name="Secka A."/>
            <person name="Antonio M."/>
            <person name="Oren A."/>
            <person name="Chaudhuri R.R."/>
            <person name="La Ragione R."/>
            <person name="Hildebrand F."/>
            <person name="Pallen M.J."/>
        </authorList>
    </citation>
    <scope>NUCLEOTIDE SEQUENCE</scope>
    <source>
        <strain evidence="4">13361</strain>
    </source>
</reference>